<dbReference type="PROSITE" id="PS50005">
    <property type="entry name" value="TPR"/>
    <property type="match status" value="1"/>
</dbReference>
<evidence type="ECO:0000313" key="4">
    <source>
        <dbReference type="Proteomes" id="UP000009168"/>
    </source>
</evidence>
<evidence type="ECO:0000256" key="2">
    <source>
        <dbReference type="SAM" id="Phobius"/>
    </source>
</evidence>
<dbReference type="Proteomes" id="UP000009168">
    <property type="component" value="Unassembled WGS sequence"/>
</dbReference>
<dbReference type="KEGG" id="tet:TTHERM_00723370"/>
<dbReference type="GO" id="GO:0003743">
    <property type="term" value="F:translation initiation factor activity"/>
    <property type="evidence" value="ECO:0007669"/>
    <property type="project" value="InterPro"/>
</dbReference>
<proteinExistence type="predicted"/>
<feature type="repeat" description="TPR" evidence="1">
    <location>
        <begin position="54"/>
        <end position="87"/>
    </location>
</feature>
<dbReference type="InterPro" id="IPR011990">
    <property type="entry name" value="TPR-like_helical_dom_sf"/>
</dbReference>
<dbReference type="HOGENOM" id="CLU_1690275_0_0_1"/>
<gene>
    <name evidence="3" type="ORF">TTHERM_00723370</name>
</gene>
<evidence type="ECO:0000256" key="1">
    <source>
        <dbReference type="PROSITE-ProRule" id="PRU00339"/>
    </source>
</evidence>
<reference evidence="4" key="1">
    <citation type="journal article" date="2006" name="PLoS Biol.">
        <title>Macronuclear genome sequence of the ciliate Tetrahymena thermophila, a model eukaryote.</title>
        <authorList>
            <person name="Eisen J.A."/>
            <person name="Coyne R.S."/>
            <person name="Wu M."/>
            <person name="Wu D."/>
            <person name="Thiagarajan M."/>
            <person name="Wortman J.R."/>
            <person name="Badger J.H."/>
            <person name="Ren Q."/>
            <person name="Amedeo P."/>
            <person name="Jones K.M."/>
            <person name="Tallon L.J."/>
            <person name="Delcher A.L."/>
            <person name="Salzberg S.L."/>
            <person name="Silva J.C."/>
            <person name="Haas B.J."/>
            <person name="Majoros W.H."/>
            <person name="Farzad M."/>
            <person name="Carlton J.M."/>
            <person name="Smith R.K. Jr."/>
            <person name="Garg J."/>
            <person name="Pearlman R.E."/>
            <person name="Karrer K.M."/>
            <person name="Sun L."/>
            <person name="Manning G."/>
            <person name="Elde N.C."/>
            <person name="Turkewitz A.P."/>
            <person name="Asai D.J."/>
            <person name="Wilkes D.E."/>
            <person name="Wang Y."/>
            <person name="Cai H."/>
            <person name="Collins K."/>
            <person name="Stewart B.A."/>
            <person name="Lee S.R."/>
            <person name="Wilamowska K."/>
            <person name="Weinberg Z."/>
            <person name="Ruzzo W.L."/>
            <person name="Wloga D."/>
            <person name="Gaertig J."/>
            <person name="Frankel J."/>
            <person name="Tsao C.-C."/>
            <person name="Gorovsky M.A."/>
            <person name="Keeling P.J."/>
            <person name="Waller R.F."/>
            <person name="Patron N.J."/>
            <person name="Cherry J.M."/>
            <person name="Stover N.A."/>
            <person name="Krieger C.J."/>
            <person name="del Toro C."/>
            <person name="Ryder H.F."/>
            <person name="Williamson S.C."/>
            <person name="Barbeau R.A."/>
            <person name="Hamilton E.P."/>
            <person name="Orias E."/>
        </authorList>
    </citation>
    <scope>NUCLEOTIDE SEQUENCE [LARGE SCALE GENOMIC DNA]</scope>
    <source>
        <strain evidence="4">SB210</strain>
    </source>
</reference>
<sequence length="156" mass="18654">MKITKILYGVGLVGLSVFSGYYYQKYNFNTIQFPQQWIDFQQKKLYAFNQGIYFTVYLLIGVSNLKIGRHQQAIKAFSEALIYNPREINTHFFLFSSYFEAQQYEEALKLADLVFNSDMYDQNPYITYLKNIKLIKIPIKKELLLWVKQEYFEDNK</sequence>
<feature type="transmembrane region" description="Helical" evidence="2">
    <location>
        <begin position="45"/>
        <end position="65"/>
    </location>
</feature>
<organism evidence="3 4">
    <name type="scientific">Tetrahymena thermophila (strain SB210)</name>
    <dbReference type="NCBI Taxonomy" id="312017"/>
    <lineage>
        <taxon>Eukaryota</taxon>
        <taxon>Sar</taxon>
        <taxon>Alveolata</taxon>
        <taxon>Ciliophora</taxon>
        <taxon>Intramacronucleata</taxon>
        <taxon>Oligohymenophorea</taxon>
        <taxon>Hymenostomatida</taxon>
        <taxon>Tetrahymenina</taxon>
        <taxon>Tetrahymenidae</taxon>
        <taxon>Tetrahymena</taxon>
    </lineage>
</organism>
<keyword evidence="2" id="KW-0812">Transmembrane</keyword>
<dbReference type="RefSeq" id="XP_001031815.1">
    <property type="nucleotide sequence ID" value="XM_001031815.1"/>
</dbReference>
<dbReference type="InParanoid" id="I7MCL1"/>
<dbReference type="GeneID" id="7840366"/>
<dbReference type="EMBL" id="GG662432">
    <property type="protein sequence ID" value="EAR84152.1"/>
    <property type="molecule type" value="Genomic_DNA"/>
</dbReference>
<keyword evidence="2" id="KW-1133">Transmembrane helix</keyword>
<dbReference type="SUPFAM" id="SSF48452">
    <property type="entry name" value="TPR-like"/>
    <property type="match status" value="1"/>
</dbReference>
<dbReference type="Pfam" id="PF10255">
    <property type="entry name" value="Paf67"/>
    <property type="match status" value="1"/>
</dbReference>
<dbReference type="Gene3D" id="1.25.40.10">
    <property type="entry name" value="Tetratricopeptide repeat domain"/>
    <property type="match status" value="1"/>
</dbReference>
<dbReference type="GO" id="GO:0005852">
    <property type="term" value="C:eukaryotic translation initiation factor 3 complex"/>
    <property type="evidence" value="ECO:0007669"/>
    <property type="project" value="InterPro"/>
</dbReference>
<keyword evidence="2" id="KW-0472">Membrane</keyword>
<accession>I7MCL1</accession>
<dbReference type="OrthoDB" id="2017782at2759"/>
<evidence type="ECO:0000313" key="3">
    <source>
        <dbReference type="EMBL" id="EAR84152.1"/>
    </source>
</evidence>
<name>I7MCL1_TETTS</name>
<dbReference type="InterPro" id="IPR019382">
    <property type="entry name" value="eIF3l"/>
</dbReference>
<dbReference type="AlphaFoldDB" id="I7MCL1"/>
<feature type="transmembrane region" description="Helical" evidence="2">
    <location>
        <begin position="6"/>
        <end position="24"/>
    </location>
</feature>
<protein>
    <submittedName>
        <fullName evidence="3">RNA polymerase I-associated factor PAF67</fullName>
    </submittedName>
</protein>
<dbReference type="InterPro" id="IPR019734">
    <property type="entry name" value="TPR_rpt"/>
</dbReference>
<keyword evidence="1" id="KW-0802">TPR repeat</keyword>
<keyword evidence="4" id="KW-1185">Reference proteome</keyword>